<evidence type="ECO:0000256" key="1">
    <source>
        <dbReference type="SAM" id="MobiDB-lite"/>
    </source>
</evidence>
<accession>A0A9Q0J4W3</accession>
<feature type="region of interest" description="Disordered" evidence="1">
    <location>
        <begin position="154"/>
        <end position="181"/>
    </location>
</feature>
<protein>
    <submittedName>
        <fullName evidence="2">Uncharacterized protein</fullName>
    </submittedName>
</protein>
<evidence type="ECO:0000313" key="3">
    <source>
        <dbReference type="Proteomes" id="UP001141552"/>
    </source>
</evidence>
<gene>
    <name evidence="2" type="ORF">Tsubulata_051050</name>
</gene>
<proteinExistence type="predicted"/>
<comment type="caution">
    <text evidence="2">The sequence shown here is derived from an EMBL/GenBank/DDBJ whole genome shotgun (WGS) entry which is preliminary data.</text>
</comment>
<reference evidence="2" key="2">
    <citation type="journal article" date="2023" name="Plants (Basel)">
        <title>Annotation of the Turnera subulata (Passifloraceae) Draft Genome Reveals the S-Locus Evolved after the Divergence of Turneroideae from Passifloroideae in a Stepwise Manner.</title>
        <authorList>
            <person name="Henning P.M."/>
            <person name="Roalson E.H."/>
            <person name="Mir W."/>
            <person name="McCubbin A.G."/>
            <person name="Shore J.S."/>
        </authorList>
    </citation>
    <scope>NUCLEOTIDE SEQUENCE</scope>
    <source>
        <strain evidence="2">F60SS</strain>
    </source>
</reference>
<evidence type="ECO:0000313" key="2">
    <source>
        <dbReference type="EMBL" id="KAJ4829711.1"/>
    </source>
</evidence>
<keyword evidence="3" id="KW-1185">Reference proteome</keyword>
<dbReference type="PANTHER" id="PTHR31260">
    <property type="entry name" value="CYSTATIN/MONELLIN SUPERFAMILY PROTEIN"/>
    <property type="match status" value="1"/>
</dbReference>
<dbReference type="Proteomes" id="UP001141552">
    <property type="component" value="Unassembled WGS sequence"/>
</dbReference>
<dbReference type="InterPro" id="IPR006462">
    <property type="entry name" value="MS5"/>
</dbReference>
<name>A0A9Q0J4W3_9ROSI</name>
<reference evidence="2" key="1">
    <citation type="submission" date="2022-02" db="EMBL/GenBank/DDBJ databases">
        <authorList>
            <person name="Henning P.M."/>
            <person name="McCubbin A.G."/>
            <person name="Shore J.S."/>
        </authorList>
    </citation>
    <scope>NUCLEOTIDE SEQUENCE</scope>
    <source>
        <strain evidence="2">F60SS</strain>
        <tissue evidence="2">Leaves</tissue>
    </source>
</reference>
<dbReference type="PANTHER" id="PTHR31260:SF28">
    <property type="entry name" value="CYSTATIN DOMAIN PROTEIN"/>
    <property type="match status" value="1"/>
</dbReference>
<dbReference type="EMBL" id="JAKUCV010005822">
    <property type="protein sequence ID" value="KAJ4829711.1"/>
    <property type="molecule type" value="Genomic_DNA"/>
</dbReference>
<dbReference type="AlphaFoldDB" id="A0A9Q0J4W3"/>
<sequence length="322" mass="36967">MEVSPTRASSRNGADEDGWDNARDVNCVYLKDRLKAYESYGPETWEKIVRYLEGMRESEGFDVEHLEHPMKPFPLVRPMSLWKNHYKPVMLQAAQSAIACFNAKMGKKLLLFEVVKANIRVIYSTHPEFFMTLKTLDTSSLLMETYLAKVLSSTSVDRNPQPEKDKVKTFKRKKEHDDTDDDDDPFAYEVCRSCCRDTDLVQALDQFNSSRPKSNSNGKTVRVRLGHPYHGCRIRLCIEACEKRVKKPKGEKSGILGLYDVQVSLYLTGPDATHHLYWIVCLGRDTMCDEYLVRARVVFNNKDHAVSEIPECYVSNPSPPDR</sequence>
<organism evidence="2 3">
    <name type="scientific">Turnera subulata</name>
    <dbReference type="NCBI Taxonomy" id="218843"/>
    <lineage>
        <taxon>Eukaryota</taxon>
        <taxon>Viridiplantae</taxon>
        <taxon>Streptophyta</taxon>
        <taxon>Embryophyta</taxon>
        <taxon>Tracheophyta</taxon>
        <taxon>Spermatophyta</taxon>
        <taxon>Magnoliopsida</taxon>
        <taxon>eudicotyledons</taxon>
        <taxon>Gunneridae</taxon>
        <taxon>Pentapetalae</taxon>
        <taxon>rosids</taxon>
        <taxon>fabids</taxon>
        <taxon>Malpighiales</taxon>
        <taxon>Passifloraceae</taxon>
        <taxon>Turnera</taxon>
    </lineage>
</organism>